<dbReference type="PANTHER" id="PTHR13948">
    <property type="entry name" value="RNA-BINDING PROTEIN"/>
    <property type="match status" value="1"/>
</dbReference>
<sequence length="894" mass="97240">MYRGRARHGNSRDNGRHGDSFGAGRPPHPPGQAAGGLRYDDPPIQAVSPGVAGGGPGRARHDRDQRGRSSRSRSSSRHGAAGWPSEPGAPRRRSRSPGGREYNGRGRGGGSRTRSRGGGGDYRRDSSRGGSHERSRENSPDRYRNYRERPRPHRREPTSQTLILENLPYEVSEKDILLGMDHASGNPRMSTDQVRFVRIRNNKRGGKIAFVEFWGLSDATDFFDRFYPTVSFPLIKSRGIDSEPIPVGLNYSRPREDMGRHDPRGDDGAWNCLECGISNYPHRAACYKCKVERPDDWTMGGYGGYDAHPSGGFILTGETDQCPQQAPSQFIVIRDLEPSVTEEVLAKGVAKLFLDNERPPPKEPKPTSNKLKSTAPTNSTVGLGAAPGSLRRVFLIRDRRSNESWRYGFAEFATVEDARAAVAKFRASAKFTIASKPVMVAFIHSGVFVPAFDAPSLESPEFTFAPIYNPDLRVKYWDDRAYPSTLVVSSGPDPSSSNLPGSSGDADKNPASSGGKGGPASQDASGKKAKKDKDALASKKALAMAPQMQMWAKKAAELHGTPKERRDDGLGNSLTGGPASASGPSDQKVPGSGPSLDAPDSTNPVHPHPRDQYVSFADWDNLECLLCGKFRTDEGLIHHEVSTHDCFKDEAVKAQAAKLLADRGKEPRNIIRRVPRLKRDPLPVYTSYADQDKLTCYICKREFTCVNTFRYHERESELHKRNLAIPGRIEEAVAELAKEGWTPAKMHPLGYHGPVRPQPTTQGSQYRDRALERRTVYNQPSKPAAQPAKGGGAGAGGNEEPVAAAPAAQPPKESKGAGLLAKMGWAAGSGLGAQGAGRTEALSTELYAPRVGLGAEGGRLGDAAEEAVRKTRNDFGDFVAKTKDKARERFERLG</sequence>
<dbReference type="PROSITE" id="PS50174">
    <property type="entry name" value="G_PATCH"/>
    <property type="match status" value="1"/>
</dbReference>
<feature type="compositionally biased region" description="Basic and acidic residues" evidence="10">
    <location>
        <begin position="121"/>
        <end position="149"/>
    </location>
</feature>
<feature type="compositionally biased region" description="Low complexity" evidence="10">
    <location>
        <begin position="779"/>
        <end position="788"/>
    </location>
</feature>
<comment type="caution">
    <text evidence="14">The sequence shown here is derived from an EMBL/GenBank/DDBJ whole genome shotgun (WGS) entry which is preliminary data.</text>
</comment>
<evidence type="ECO:0000256" key="6">
    <source>
        <dbReference type="ARBA" id="ARBA00022884"/>
    </source>
</evidence>
<feature type="compositionally biased region" description="Basic and acidic residues" evidence="10">
    <location>
        <begin position="10"/>
        <end position="19"/>
    </location>
</feature>
<name>A0AAJ0BSA3_9PEZI</name>
<feature type="compositionally biased region" description="Basic and acidic residues" evidence="10">
    <location>
        <begin position="766"/>
        <end position="775"/>
    </location>
</feature>
<dbReference type="InterPro" id="IPR001876">
    <property type="entry name" value="Znf_RanBP2"/>
</dbReference>
<feature type="domain" description="RanBP2-type" evidence="13">
    <location>
        <begin position="266"/>
        <end position="295"/>
    </location>
</feature>
<evidence type="ECO:0008006" key="16">
    <source>
        <dbReference type="Google" id="ProtNLM"/>
    </source>
</evidence>
<accession>A0AAJ0BSA3</accession>
<feature type="region of interest" description="Disordered" evidence="10">
    <location>
        <begin position="1"/>
        <end position="160"/>
    </location>
</feature>
<keyword evidence="4 9" id="KW-0863">Zinc-finger</keyword>
<evidence type="ECO:0000259" key="13">
    <source>
        <dbReference type="PROSITE" id="PS50199"/>
    </source>
</evidence>
<dbReference type="InterPro" id="IPR000504">
    <property type="entry name" value="RRM_dom"/>
</dbReference>
<evidence type="ECO:0000256" key="8">
    <source>
        <dbReference type="PROSITE-ProRule" id="PRU00176"/>
    </source>
</evidence>
<dbReference type="InterPro" id="IPR000467">
    <property type="entry name" value="G_patch_dom"/>
</dbReference>
<evidence type="ECO:0000256" key="10">
    <source>
        <dbReference type="SAM" id="MobiDB-lite"/>
    </source>
</evidence>
<dbReference type="GO" id="GO:0000398">
    <property type="term" value="P:mRNA splicing, via spliceosome"/>
    <property type="evidence" value="ECO:0007669"/>
    <property type="project" value="TreeGrafter"/>
</dbReference>
<dbReference type="Gene3D" id="4.10.1060.10">
    <property type="entry name" value="Zinc finger, RanBP2-type"/>
    <property type="match status" value="1"/>
</dbReference>
<feature type="region of interest" description="Disordered" evidence="10">
    <location>
        <begin position="487"/>
        <end position="542"/>
    </location>
</feature>
<dbReference type="PROSITE" id="PS50199">
    <property type="entry name" value="ZF_RANBP2_2"/>
    <property type="match status" value="1"/>
</dbReference>
<protein>
    <recommendedName>
        <fullName evidence="16">G-patch domain-containing protein</fullName>
    </recommendedName>
</protein>
<keyword evidence="6 8" id="KW-0694">RNA-binding</keyword>
<evidence type="ECO:0000256" key="7">
    <source>
        <dbReference type="ARBA" id="ARBA00023242"/>
    </source>
</evidence>
<dbReference type="Pfam" id="PF01585">
    <property type="entry name" value="G-patch"/>
    <property type="match status" value="1"/>
</dbReference>
<feature type="domain" description="RRM" evidence="11">
    <location>
        <begin position="350"/>
        <end position="445"/>
    </location>
</feature>
<evidence type="ECO:0000313" key="14">
    <source>
        <dbReference type="EMBL" id="KAK1763550.1"/>
    </source>
</evidence>
<evidence type="ECO:0000256" key="5">
    <source>
        <dbReference type="ARBA" id="ARBA00022833"/>
    </source>
</evidence>
<evidence type="ECO:0000256" key="3">
    <source>
        <dbReference type="ARBA" id="ARBA00022737"/>
    </source>
</evidence>
<feature type="compositionally biased region" description="Basic and acidic residues" evidence="10">
    <location>
        <begin position="554"/>
        <end position="569"/>
    </location>
</feature>
<feature type="region of interest" description="Disordered" evidence="10">
    <location>
        <begin position="554"/>
        <end position="609"/>
    </location>
</feature>
<dbReference type="InterPro" id="IPR012677">
    <property type="entry name" value="Nucleotide-bd_a/b_plait_sf"/>
</dbReference>
<evidence type="ECO:0000259" key="11">
    <source>
        <dbReference type="PROSITE" id="PS50102"/>
    </source>
</evidence>
<reference evidence="14" key="1">
    <citation type="submission" date="2023-06" db="EMBL/GenBank/DDBJ databases">
        <title>Genome-scale phylogeny and comparative genomics of the fungal order Sordariales.</title>
        <authorList>
            <consortium name="Lawrence Berkeley National Laboratory"/>
            <person name="Hensen N."/>
            <person name="Bonometti L."/>
            <person name="Westerberg I."/>
            <person name="Brannstrom I.O."/>
            <person name="Guillou S."/>
            <person name="Cros-Aarteil S."/>
            <person name="Calhoun S."/>
            <person name="Haridas S."/>
            <person name="Kuo A."/>
            <person name="Mondo S."/>
            <person name="Pangilinan J."/>
            <person name="Riley R."/>
            <person name="Labutti K."/>
            <person name="Andreopoulos B."/>
            <person name="Lipzen A."/>
            <person name="Chen C."/>
            <person name="Yanf M."/>
            <person name="Daum C."/>
            <person name="Ng V."/>
            <person name="Clum A."/>
            <person name="Steindorff A."/>
            <person name="Ohm R."/>
            <person name="Martin F."/>
            <person name="Silar P."/>
            <person name="Natvig D."/>
            <person name="Lalanne C."/>
            <person name="Gautier V."/>
            <person name="Ament-Velasquez S.L."/>
            <person name="Kruys A."/>
            <person name="Hutchinson M.I."/>
            <person name="Powell A.J."/>
            <person name="Barry K."/>
            <person name="Miller A.N."/>
            <person name="Grigoriev I.V."/>
            <person name="Debuchy R."/>
            <person name="Gladieux P."/>
            <person name="Thoren M.H."/>
            <person name="Johannesson H."/>
        </authorList>
    </citation>
    <scope>NUCLEOTIDE SEQUENCE</scope>
    <source>
        <strain evidence="14">8032-3</strain>
    </source>
</reference>
<dbReference type="GO" id="GO:0005634">
    <property type="term" value="C:nucleus"/>
    <property type="evidence" value="ECO:0007669"/>
    <property type="project" value="UniProtKB-SubCell"/>
</dbReference>
<evidence type="ECO:0000256" key="2">
    <source>
        <dbReference type="ARBA" id="ARBA00022723"/>
    </source>
</evidence>
<feature type="region of interest" description="Disordered" evidence="10">
    <location>
        <begin position="355"/>
        <end position="379"/>
    </location>
</feature>
<evidence type="ECO:0000256" key="4">
    <source>
        <dbReference type="ARBA" id="ARBA00022771"/>
    </source>
</evidence>
<gene>
    <name evidence="14" type="ORF">QBC33DRAFT_459008</name>
</gene>
<feature type="domain" description="G-patch" evidence="12">
    <location>
        <begin position="812"/>
        <end position="858"/>
    </location>
</feature>
<keyword evidence="2" id="KW-0479">Metal-binding</keyword>
<keyword evidence="15" id="KW-1185">Reference proteome</keyword>
<dbReference type="InterPro" id="IPR035979">
    <property type="entry name" value="RBD_domain_sf"/>
</dbReference>
<proteinExistence type="predicted"/>
<dbReference type="GO" id="GO:0003723">
    <property type="term" value="F:RNA binding"/>
    <property type="evidence" value="ECO:0007669"/>
    <property type="project" value="UniProtKB-UniRule"/>
</dbReference>
<dbReference type="PROSITE" id="PS50102">
    <property type="entry name" value="RRM"/>
    <property type="match status" value="1"/>
</dbReference>
<dbReference type="SUPFAM" id="SSF54928">
    <property type="entry name" value="RNA-binding domain, RBD"/>
    <property type="match status" value="2"/>
</dbReference>
<dbReference type="SMART" id="SM00443">
    <property type="entry name" value="G_patch"/>
    <property type="match status" value="1"/>
</dbReference>
<feature type="compositionally biased region" description="Basic and acidic residues" evidence="10">
    <location>
        <begin position="355"/>
        <end position="365"/>
    </location>
</feature>
<feature type="compositionally biased region" description="Polar residues" evidence="10">
    <location>
        <begin position="366"/>
        <end position="379"/>
    </location>
</feature>
<feature type="region of interest" description="Disordered" evidence="10">
    <location>
        <begin position="745"/>
        <end position="816"/>
    </location>
</feature>
<evidence type="ECO:0000313" key="15">
    <source>
        <dbReference type="Proteomes" id="UP001244011"/>
    </source>
</evidence>
<feature type="compositionally biased region" description="Gly residues" evidence="10">
    <location>
        <begin position="105"/>
        <end position="120"/>
    </location>
</feature>
<keyword evidence="5" id="KW-0862">Zinc</keyword>
<evidence type="ECO:0000259" key="12">
    <source>
        <dbReference type="PROSITE" id="PS50174"/>
    </source>
</evidence>
<evidence type="ECO:0000256" key="1">
    <source>
        <dbReference type="ARBA" id="ARBA00004123"/>
    </source>
</evidence>
<keyword evidence="7" id="KW-0539">Nucleus</keyword>
<dbReference type="Proteomes" id="UP001244011">
    <property type="component" value="Unassembled WGS sequence"/>
</dbReference>
<dbReference type="Gene3D" id="3.30.70.330">
    <property type="match status" value="2"/>
</dbReference>
<dbReference type="EMBL" id="MU839026">
    <property type="protein sequence ID" value="KAK1763550.1"/>
    <property type="molecule type" value="Genomic_DNA"/>
</dbReference>
<feature type="compositionally biased region" description="Low complexity" evidence="10">
    <location>
        <begin position="798"/>
        <end position="811"/>
    </location>
</feature>
<dbReference type="AlphaFoldDB" id="A0AAJ0BSA3"/>
<dbReference type="GeneID" id="85308094"/>
<dbReference type="PROSITE" id="PS01358">
    <property type="entry name" value="ZF_RANBP2_1"/>
    <property type="match status" value="1"/>
</dbReference>
<comment type="subcellular location">
    <subcellularLocation>
        <location evidence="1">Nucleus</location>
    </subcellularLocation>
</comment>
<dbReference type="RefSeq" id="XP_060279763.1">
    <property type="nucleotide sequence ID" value="XM_060424907.1"/>
</dbReference>
<keyword evidence="3" id="KW-0677">Repeat</keyword>
<organism evidence="14 15">
    <name type="scientific">Phialemonium atrogriseum</name>
    <dbReference type="NCBI Taxonomy" id="1093897"/>
    <lineage>
        <taxon>Eukaryota</taxon>
        <taxon>Fungi</taxon>
        <taxon>Dikarya</taxon>
        <taxon>Ascomycota</taxon>
        <taxon>Pezizomycotina</taxon>
        <taxon>Sordariomycetes</taxon>
        <taxon>Sordariomycetidae</taxon>
        <taxon>Cephalothecales</taxon>
        <taxon>Cephalothecaceae</taxon>
        <taxon>Phialemonium</taxon>
    </lineage>
</organism>
<evidence type="ECO:0000256" key="9">
    <source>
        <dbReference type="PROSITE-ProRule" id="PRU00322"/>
    </source>
</evidence>
<dbReference type="GO" id="GO:0008270">
    <property type="term" value="F:zinc ion binding"/>
    <property type="evidence" value="ECO:0007669"/>
    <property type="project" value="UniProtKB-KW"/>
</dbReference>
<dbReference type="PANTHER" id="PTHR13948:SF3">
    <property type="entry name" value="FI21118P1"/>
    <property type="match status" value="1"/>
</dbReference>
<feature type="compositionally biased region" description="Polar residues" evidence="10">
    <location>
        <begin position="487"/>
        <end position="501"/>
    </location>
</feature>